<feature type="transmembrane region" description="Helical" evidence="1">
    <location>
        <begin position="12"/>
        <end position="41"/>
    </location>
</feature>
<evidence type="ECO:0000313" key="2">
    <source>
        <dbReference type="EMBL" id="KAJ8975887.1"/>
    </source>
</evidence>
<protein>
    <submittedName>
        <fullName evidence="2">Uncharacterized protein</fullName>
    </submittedName>
</protein>
<proteinExistence type="predicted"/>
<evidence type="ECO:0000313" key="3">
    <source>
        <dbReference type="Proteomes" id="UP001162164"/>
    </source>
</evidence>
<reference evidence="2" key="1">
    <citation type="journal article" date="2023" name="Insect Mol. Biol.">
        <title>Genome sequencing provides insights into the evolution of gene families encoding plant cell wall-degrading enzymes in longhorned beetles.</title>
        <authorList>
            <person name="Shin N.R."/>
            <person name="Okamura Y."/>
            <person name="Kirsch R."/>
            <person name="Pauchet Y."/>
        </authorList>
    </citation>
    <scope>NUCLEOTIDE SEQUENCE</scope>
    <source>
        <strain evidence="2">MMC_N1</strain>
    </source>
</reference>
<dbReference type="Proteomes" id="UP001162164">
    <property type="component" value="Unassembled WGS sequence"/>
</dbReference>
<gene>
    <name evidence="2" type="ORF">NQ317_011358</name>
</gene>
<keyword evidence="3" id="KW-1185">Reference proteome</keyword>
<dbReference type="PANTHER" id="PTHR31649">
    <property type="entry name" value="AGAP009604-PA"/>
    <property type="match status" value="1"/>
</dbReference>
<keyword evidence="1" id="KW-1133">Transmembrane helix</keyword>
<accession>A0ABQ9JDV7</accession>
<organism evidence="2 3">
    <name type="scientific">Molorchus minor</name>
    <dbReference type="NCBI Taxonomy" id="1323400"/>
    <lineage>
        <taxon>Eukaryota</taxon>
        <taxon>Metazoa</taxon>
        <taxon>Ecdysozoa</taxon>
        <taxon>Arthropoda</taxon>
        <taxon>Hexapoda</taxon>
        <taxon>Insecta</taxon>
        <taxon>Pterygota</taxon>
        <taxon>Neoptera</taxon>
        <taxon>Endopterygota</taxon>
        <taxon>Coleoptera</taxon>
        <taxon>Polyphaga</taxon>
        <taxon>Cucujiformia</taxon>
        <taxon>Chrysomeloidea</taxon>
        <taxon>Cerambycidae</taxon>
        <taxon>Lamiinae</taxon>
        <taxon>Monochamini</taxon>
        <taxon>Molorchus</taxon>
    </lineage>
</organism>
<keyword evidence="1" id="KW-0812">Transmembrane</keyword>
<sequence>RRNLTESDSLSFYLLFIVNMCRFYKFVFSVSAIFVCVFINLAKCNSDGEYYWRPWTSGAPPSDAIFERDYKGRSYVVEAYAPNLGLFIGQALQNQHLVNVSALNPNTTQVIRGSQNLRVLCSKNKDQLIWYPTNYLTIQNELLTGMIQPVIGGYNSAEDVLYIGRYIDYSTRSIYFGTVFTNSRLYFYNNGLRSSLNFDVLVLDRKCKAE</sequence>
<dbReference type="EMBL" id="JAPWTJ010000750">
    <property type="protein sequence ID" value="KAJ8975887.1"/>
    <property type="molecule type" value="Genomic_DNA"/>
</dbReference>
<keyword evidence="1" id="KW-0472">Membrane</keyword>
<dbReference type="PANTHER" id="PTHR31649:SF10">
    <property type="entry name" value="IP19903P-RELATED"/>
    <property type="match status" value="1"/>
</dbReference>
<evidence type="ECO:0000256" key="1">
    <source>
        <dbReference type="SAM" id="Phobius"/>
    </source>
</evidence>
<name>A0ABQ9JDV7_9CUCU</name>
<feature type="non-terminal residue" evidence="2">
    <location>
        <position position="1"/>
    </location>
</feature>
<comment type="caution">
    <text evidence="2">The sequence shown here is derived from an EMBL/GenBank/DDBJ whole genome shotgun (WGS) entry which is preliminary data.</text>
</comment>